<protein>
    <submittedName>
        <fullName evidence="2">Uncharacterized protein</fullName>
    </submittedName>
</protein>
<comment type="caution">
    <text evidence="2">The sequence shown here is derived from an EMBL/GenBank/DDBJ whole genome shotgun (WGS) entry which is preliminary data.</text>
</comment>
<reference evidence="2" key="1">
    <citation type="submission" date="2021-02" db="EMBL/GenBank/DDBJ databases">
        <authorList>
            <person name="Nowell W R."/>
        </authorList>
    </citation>
    <scope>NUCLEOTIDE SEQUENCE</scope>
    <source>
        <strain evidence="2">Ploen Becks lab</strain>
    </source>
</reference>
<feature type="region of interest" description="Disordered" evidence="1">
    <location>
        <begin position="1"/>
        <end position="20"/>
    </location>
</feature>
<accession>A0A813Y0G3</accession>
<dbReference type="AlphaFoldDB" id="A0A813Y0G3"/>
<gene>
    <name evidence="2" type="ORF">OXX778_LOCUS10039</name>
</gene>
<name>A0A813Y0G3_9BILA</name>
<dbReference type="Proteomes" id="UP000663879">
    <property type="component" value="Unassembled WGS sequence"/>
</dbReference>
<evidence type="ECO:0000256" key="1">
    <source>
        <dbReference type="SAM" id="MobiDB-lite"/>
    </source>
</evidence>
<sequence length="67" mass="7515">MKQKNCVLSDGYENLGGDGELDDLSKPLTRAELQNRVMEGVKKKETEAAKDGYQFDLAPQKNKTKKN</sequence>
<keyword evidence="3" id="KW-1185">Reference proteome</keyword>
<evidence type="ECO:0000313" key="3">
    <source>
        <dbReference type="Proteomes" id="UP000663879"/>
    </source>
</evidence>
<organism evidence="2 3">
    <name type="scientific">Brachionus calyciflorus</name>
    <dbReference type="NCBI Taxonomy" id="104777"/>
    <lineage>
        <taxon>Eukaryota</taxon>
        <taxon>Metazoa</taxon>
        <taxon>Spiralia</taxon>
        <taxon>Gnathifera</taxon>
        <taxon>Rotifera</taxon>
        <taxon>Eurotatoria</taxon>
        <taxon>Monogononta</taxon>
        <taxon>Pseudotrocha</taxon>
        <taxon>Ploima</taxon>
        <taxon>Brachionidae</taxon>
        <taxon>Brachionus</taxon>
    </lineage>
</organism>
<evidence type="ECO:0000313" key="2">
    <source>
        <dbReference type="EMBL" id="CAF0873246.1"/>
    </source>
</evidence>
<feature type="region of interest" description="Disordered" evidence="1">
    <location>
        <begin position="42"/>
        <end position="67"/>
    </location>
</feature>
<dbReference type="EMBL" id="CAJNOC010001542">
    <property type="protein sequence ID" value="CAF0873246.1"/>
    <property type="molecule type" value="Genomic_DNA"/>
</dbReference>
<proteinExistence type="predicted"/>
<dbReference type="OrthoDB" id="10364659at2759"/>